<proteinExistence type="predicted"/>
<dbReference type="SUPFAM" id="SSF54928">
    <property type="entry name" value="RNA-binding domain, RBD"/>
    <property type="match status" value="1"/>
</dbReference>
<dbReference type="InterPro" id="IPR012677">
    <property type="entry name" value="Nucleotide-bd_a/b_plait_sf"/>
</dbReference>
<evidence type="ECO:0000256" key="2">
    <source>
        <dbReference type="PROSITE-ProRule" id="PRU00176"/>
    </source>
</evidence>
<dbReference type="OrthoDB" id="663694at2759"/>
<protein>
    <recommendedName>
        <fullName evidence="4">RRM domain-containing protein</fullName>
    </recommendedName>
</protein>
<keyword evidence="1 2" id="KW-0694">RNA-binding</keyword>
<dbReference type="InterPro" id="IPR035979">
    <property type="entry name" value="RBD_domain_sf"/>
</dbReference>
<dbReference type="CDD" id="cd00590">
    <property type="entry name" value="RRM_SF"/>
    <property type="match status" value="1"/>
</dbReference>
<dbReference type="InterPro" id="IPR000504">
    <property type="entry name" value="RRM_dom"/>
</dbReference>
<reference evidence="5" key="1">
    <citation type="submission" date="2020-05" db="EMBL/GenBank/DDBJ databases">
        <title>WGS assembly of Panicum virgatum.</title>
        <authorList>
            <person name="Lovell J.T."/>
            <person name="Jenkins J."/>
            <person name="Shu S."/>
            <person name="Juenger T.E."/>
            <person name="Schmutz J."/>
        </authorList>
    </citation>
    <scope>NUCLEOTIDE SEQUENCE</scope>
    <source>
        <strain evidence="5">AP13</strain>
    </source>
</reference>
<evidence type="ECO:0000259" key="4">
    <source>
        <dbReference type="PROSITE" id="PS50102"/>
    </source>
</evidence>
<name>A0A8T0WEL0_PANVG</name>
<dbReference type="GO" id="GO:0003723">
    <property type="term" value="F:RNA binding"/>
    <property type="evidence" value="ECO:0007669"/>
    <property type="project" value="UniProtKB-UniRule"/>
</dbReference>
<organism evidence="5 6">
    <name type="scientific">Panicum virgatum</name>
    <name type="common">Blackwell switchgrass</name>
    <dbReference type="NCBI Taxonomy" id="38727"/>
    <lineage>
        <taxon>Eukaryota</taxon>
        <taxon>Viridiplantae</taxon>
        <taxon>Streptophyta</taxon>
        <taxon>Embryophyta</taxon>
        <taxon>Tracheophyta</taxon>
        <taxon>Spermatophyta</taxon>
        <taxon>Magnoliopsida</taxon>
        <taxon>Liliopsida</taxon>
        <taxon>Poales</taxon>
        <taxon>Poaceae</taxon>
        <taxon>PACMAD clade</taxon>
        <taxon>Panicoideae</taxon>
        <taxon>Panicodae</taxon>
        <taxon>Paniceae</taxon>
        <taxon>Panicinae</taxon>
        <taxon>Panicum</taxon>
        <taxon>Panicum sect. Hiantes</taxon>
    </lineage>
</organism>
<gene>
    <name evidence="5" type="ORF">PVAP13_2KG375535</name>
</gene>
<dbReference type="Gene3D" id="3.30.70.330">
    <property type="match status" value="1"/>
</dbReference>
<dbReference type="SMART" id="SM00360">
    <property type="entry name" value="RRM"/>
    <property type="match status" value="1"/>
</dbReference>
<feature type="compositionally biased region" description="Basic residues" evidence="3">
    <location>
        <begin position="1"/>
        <end position="30"/>
    </location>
</feature>
<evidence type="ECO:0000256" key="1">
    <source>
        <dbReference type="ARBA" id="ARBA00022884"/>
    </source>
</evidence>
<dbReference type="AlphaFoldDB" id="A0A8T0WEL0"/>
<dbReference type="PROSITE" id="PS50102">
    <property type="entry name" value="RRM"/>
    <property type="match status" value="1"/>
</dbReference>
<dbReference type="EMBL" id="CM029039">
    <property type="protein sequence ID" value="KAG2644617.1"/>
    <property type="molecule type" value="Genomic_DNA"/>
</dbReference>
<accession>A0A8T0WEL0</accession>
<evidence type="ECO:0000256" key="3">
    <source>
        <dbReference type="SAM" id="MobiDB-lite"/>
    </source>
</evidence>
<dbReference type="Proteomes" id="UP000823388">
    <property type="component" value="Chromosome 2K"/>
</dbReference>
<keyword evidence="6" id="KW-1185">Reference proteome</keyword>
<evidence type="ECO:0000313" key="5">
    <source>
        <dbReference type="EMBL" id="KAG2644617.1"/>
    </source>
</evidence>
<dbReference type="Pfam" id="PF00076">
    <property type="entry name" value="RRM_1"/>
    <property type="match status" value="1"/>
</dbReference>
<sequence>MAHARIRGGKRNNKSNSTKTRRKKISKKQPPRKELVWKLGMTRFSIMACPKSPEQNICYICGDDHHMEHFCPYNYIFGRYFSYTCRGQSPLGEHRITSRGPRKFLRRFIRVSNLPPGFRLWDLEGLFSPFGPLLMWDVPRFPGDMCGCKTINRMSFGYVVFKKREDGERAINELNGYEALGHKLRVDWVYPSCV</sequence>
<feature type="domain" description="RRM" evidence="4">
    <location>
        <begin position="107"/>
        <end position="191"/>
    </location>
</feature>
<evidence type="ECO:0000313" key="6">
    <source>
        <dbReference type="Proteomes" id="UP000823388"/>
    </source>
</evidence>
<feature type="region of interest" description="Disordered" evidence="3">
    <location>
        <begin position="1"/>
        <end position="31"/>
    </location>
</feature>
<comment type="caution">
    <text evidence="5">The sequence shown here is derived from an EMBL/GenBank/DDBJ whole genome shotgun (WGS) entry which is preliminary data.</text>
</comment>
<dbReference type="PANTHER" id="PTHR10352">
    <property type="entry name" value="EUKARYOTIC TRANSLATION INITIATION FACTOR 3 SUBUNIT G"/>
    <property type="match status" value="1"/>
</dbReference>